<dbReference type="Pfam" id="PF00528">
    <property type="entry name" value="BPD_transp_1"/>
    <property type="match status" value="2"/>
</dbReference>
<dbReference type="PANTHER" id="PTHR43357:SF3">
    <property type="entry name" value="FE(3+)-TRANSPORT SYSTEM PERMEASE PROTEIN FBPB 2"/>
    <property type="match status" value="1"/>
</dbReference>
<dbReference type="RefSeq" id="WP_207862862.1">
    <property type="nucleotide sequence ID" value="NZ_JAFREP010000045.1"/>
</dbReference>
<keyword evidence="5 8" id="KW-0812">Transmembrane</keyword>
<dbReference type="EMBL" id="JAFREP010000045">
    <property type="protein sequence ID" value="MBO1322890.1"/>
    <property type="molecule type" value="Genomic_DNA"/>
</dbReference>
<name>A0A8J7QI88_9BACT</name>
<feature type="transmembrane region" description="Helical" evidence="8">
    <location>
        <begin position="464"/>
        <end position="482"/>
    </location>
</feature>
<evidence type="ECO:0000313" key="10">
    <source>
        <dbReference type="EMBL" id="MBO1322890.1"/>
    </source>
</evidence>
<evidence type="ECO:0000259" key="9">
    <source>
        <dbReference type="PROSITE" id="PS50928"/>
    </source>
</evidence>
<protein>
    <submittedName>
        <fullName evidence="10">Iron ABC transporter permease</fullName>
    </submittedName>
</protein>
<feature type="transmembrane region" description="Helical" evidence="8">
    <location>
        <begin position="331"/>
        <end position="350"/>
    </location>
</feature>
<evidence type="ECO:0000256" key="2">
    <source>
        <dbReference type="ARBA" id="ARBA00022448"/>
    </source>
</evidence>
<evidence type="ECO:0000256" key="5">
    <source>
        <dbReference type="ARBA" id="ARBA00022692"/>
    </source>
</evidence>
<feature type="transmembrane region" description="Helical" evidence="8">
    <location>
        <begin position="12"/>
        <end position="35"/>
    </location>
</feature>
<feature type="transmembrane region" description="Helical" evidence="8">
    <location>
        <begin position="228"/>
        <end position="255"/>
    </location>
</feature>
<dbReference type="Gene3D" id="1.10.3720.10">
    <property type="entry name" value="MetI-like"/>
    <property type="match status" value="2"/>
</dbReference>
<dbReference type="Proteomes" id="UP000664417">
    <property type="component" value="Unassembled WGS sequence"/>
</dbReference>
<keyword evidence="2 8" id="KW-0813">Transport</keyword>
<evidence type="ECO:0000256" key="7">
    <source>
        <dbReference type="ARBA" id="ARBA00023136"/>
    </source>
</evidence>
<comment type="similarity">
    <text evidence="8">Belongs to the binding-protein-dependent transport system permease family.</text>
</comment>
<evidence type="ECO:0000256" key="4">
    <source>
        <dbReference type="ARBA" id="ARBA00022519"/>
    </source>
</evidence>
<feature type="domain" description="ABC transmembrane type-1" evidence="9">
    <location>
        <begin position="52"/>
        <end position="256"/>
    </location>
</feature>
<proteinExistence type="inferred from homology"/>
<keyword evidence="11" id="KW-1185">Reference proteome</keyword>
<keyword evidence="4" id="KW-0997">Cell inner membrane</keyword>
<feature type="transmembrane region" description="Helical" evidence="8">
    <location>
        <begin position="182"/>
        <end position="208"/>
    </location>
</feature>
<comment type="subcellular location">
    <subcellularLocation>
        <location evidence="1">Cell inner membrane</location>
        <topology evidence="1">Multi-pass membrane protein</topology>
    </subcellularLocation>
    <subcellularLocation>
        <location evidence="8">Cell membrane</location>
        <topology evidence="8">Multi-pass membrane protein</topology>
    </subcellularLocation>
</comment>
<dbReference type="AlphaFoldDB" id="A0A8J7QI88"/>
<evidence type="ECO:0000256" key="1">
    <source>
        <dbReference type="ARBA" id="ARBA00004429"/>
    </source>
</evidence>
<dbReference type="GO" id="GO:0005886">
    <property type="term" value="C:plasma membrane"/>
    <property type="evidence" value="ECO:0007669"/>
    <property type="project" value="UniProtKB-SubCell"/>
</dbReference>
<keyword evidence="6 8" id="KW-1133">Transmembrane helix</keyword>
<dbReference type="SUPFAM" id="SSF161098">
    <property type="entry name" value="MetI-like"/>
    <property type="match status" value="2"/>
</dbReference>
<feature type="domain" description="ABC transmembrane type-1" evidence="9">
    <location>
        <begin position="327"/>
        <end position="533"/>
    </location>
</feature>
<gene>
    <name evidence="10" type="ORF">J3U88_30780</name>
</gene>
<accession>A0A8J7QI88</accession>
<feature type="transmembrane region" description="Helical" evidence="8">
    <location>
        <begin position="55"/>
        <end position="78"/>
    </location>
</feature>
<evidence type="ECO:0000256" key="3">
    <source>
        <dbReference type="ARBA" id="ARBA00022475"/>
    </source>
</evidence>
<feature type="transmembrane region" description="Helical" evidence="8">
    <location>
        <begin position="285"/>
        <end position="311"/>
    </location>
</feature>
<feature type="transmembrane region" description="Helical" evidence="8">
    <location>
        <begin position="90"/>
        <end position="108"/>
    </location>
</feature>
<evidence type="ECO:0000256" key="8">
    <source>
        <dbReference type="RuleBase" id="RU363032"/>
    </source>
</evidence>
<dbReference type="FunFam" id="1.10.3720.10:FF:000088">
    <property type="entry name" value="Iron(III) ABC transporter, permease protein"/>
    <property type="match status" value="1"/>
</dbReference>
<dbReference type="InterPro" id="IPR000515">
    <property type="entry name" value="MetI-like"/>
</dbReference>
<feature type="transmembrane region" description="Helical" evidence="8">
    <location>
        <begin position="362"/>
        <end position="388"/>
    </location>
</feature>
<dbReference type="CDD" id="cd06261">
    <property type="entry name" value="TM_PBP2"/>
    <property type="match status" value="2"/>
</dbReference>
<keyword evidence="3" id="KW-1003">Cell membrane</keyword>
<dbReference type="PROSITE" id="PS50928">
    <property type="entry name" value="ABC_TM1"/>
    <property type="match status" value="2"/>
</dbReference>
<dbReference type="GO" id="GO:0055085">
    <property type="term" value="P:transmembrane transport"/>
    <property type="evidence" value="ECO:0007669"/>
    <property type="project" value="InterPro"/>
</dbReference>
<feature type="transmembrane region" description="Helical" evidence="8">
    <location>
        <begin position="408"/>
        <end position="429"/>
    </location>
</feature>
<dbReference type="PANTHER" id="PTHR43357">
    <property type="entry name" value="INNER MEMBRANE ABC TRANSPORTER PERMEASE PROTEIN YDCV"/>
    <property type="match status" value="1"/>
</dbReference>
<evidence type="ECO:0000313" key="11">
    <source>
        <dbReference type="Proteomes" id="UP000664417"/>
    </source>
</evidence>
<reference evidence="10" key="1">
    <citation type="submission" date="2021-03" db="EMBL/GenBank/DDBJ databases">
        <authorList>
            <person name="Wang G."/>
        </authorList>
    </citation>
    <scope>NUCLEOTIDE SEQUENCE</scope>
    <source>
        <strain evidence="10">KCTC 12899</strain>
    </source>
</reference>
<keyword evidence="7 8" id="KW-0472">Membrane</keyword>
<comment type="caution">
    <text evidence="10">The sequence shown here is derived from an EMBL/GenBank/DDBJ whole genome shotgun (WGS) entry which is preliminary data.</text>
</comment>
<organism evidence="10 11">
    <name type="scientific">Acanthopleuribacter pedis</name>
    <dbReference type="NCBI Taxonomy" id="442870"/>
    <lineage>
        <taxon>Bacteria</taxon>
        <taxon>Pseudomonadati</taxon>
        <taxon>Acidobacteriota</taxon>
        <taxon>Holophagae</taxon>
        <taxon>Acanthopleuribacterales</taxon>
        <taxon>Acanthopleuribacteraceae</taxon>
        <taxon>Acanthopleuribacter</taxon>
    </lineage>
</organism>
<sequence>MHINRILDRWSFGLILLGIAVVTPIAVVLSALLFPPDEHWSHMLGHDMGRLLANTFGILAGVLFFTTVLGVGLAWLVAACDFPGRRFFRWAMILPFAFPTYVLGYVWIDILDLAGPVQQSYLRLFGERPTWLPNPQSVWGLVFVMSLAFYPYVFMLARGAFEQQGQRAMEVARILGRTPRQAFFSVLLPMARPWITAGLLLVAMETLADFGTVATFNVDTFTTAIYKAWFGFFSLNTAARLAAMLVFFTLILLFIEKWTQRRKRFYQVAVSDQAMRRFVLPTATGWAVFALFAAVLALGFVIPMIHLAYWVFETFGEEFDGRYWVWLRNTMGLGISAAALLGLLACFAAYAQRLNPRPWVRFLVALCTMGYALPGTVLAVGVYIPLVWLDDQLYEVITAWTSWEPRVLINGTVAIILYGYAVRFMAVSFQPVEAAMQRIRPAMDEAARGLGASRLRILHRIHLPLLRGGVLSGCLIVLVDVMKEMPITLMTRPLGWDTLAVRIFELTSEGHYERAALPSMMLVLAGLLPVLFLMFVAPKNAAEE</sequence>
<evidence type="ECO:0000256" key="6">
    <source>
        <dbReference type="ARBA" id="ARBA00022989"/>
    </source>
</evidence>
<feature type="transmembrane region" description="Helical" evidence="8">
    <location>
        <begin position="515"/>
        <end position="537"/>
    </location>
</feature>
<dbReference type="InterPro" id="IPR035906">
    <property type="entry name" value="MetI-like_sf"/>
</dbReference>
<feature type="transmembrane region" description="Helical" evidence="8">
    <location>
        <begin position="138"/>
        <end position="161"/>
    </location>
</feature>